<dbReference type="Gene3D" id="4.10.1060.10">
    <property type="entry name" value="Zinc finger, RanBP2-type"/>
    <property type="match status" value="1"/>
</dbReference>
<organism evidence="14 15">
    <name type="scientific">Mucor plumbeus</name>
    <dbReference type="NCBI Taxonomy" id="97098"/>
    <lineage>
        <taxon>Eukaryota</taxon>
        <taxon>Fungi</taxon>
        <taxon>Fungi incertae sedis</taxon>
        <taxon>Mucoromycota</taxon>
        <taxon>Mucoromycotina</taxon>
        <taxon>Mucoromycetes</taxon>
        <taxon>Mucorales</taxon>
        <taxon>Mucorineae</taxon>
        <taxon>Mucoraceae</taxon>
        <taxon>Mucor</taxon>
    </lineage>
</organism>
<evidence type="ECO:0000256" key="3">
    <source>
        <dbReference type="ARBA" id="ARBA00022723"/>
    </source>
</evidence>
<evidence type="ECO:0000256" key="11">
    <source>
        <dbReference type="SAM" id="MobiDB-lite"/>
    </source>
</evidence>
<dbReference type="GO" id="GO:0032266">
    <property type="term" value="F:phosphatidylinositol-3-phosphate binding"/>
    <property type="evidence" value="ECO:0007669"/>
    <property type="project" value="UniProtKB-UniRule"/>
</dbReference>
<dbReference type="InterPro" id="IPR021648">
    <property type="entry name" value="GLUE_dom"/>
</dbReference>
<dbReference type="AlphaFoldDB" id="A0A8H7QLH0"/>
<dbReference type="PANTHER" id="PTHR13128">
    <property type="entry name" value="VACUOLAR PROTEIN-SORTING-ASSOCIATED PROTEIN 36"/>
    <property type="match status" value="1"/>
</dbReference>
<comment type="function">
    <text evidence="10">Component of the ESCRT-II complex (endosomal sorting complex required for transport II), which is required for multivesicular body (MVB) formation and sorting of endosomal cargo proteins into MVBs.</text>
</comment>
<keyword evidence="5 9" id="KW-0863">Zinc-finger</keyword>
<evidence type="ECO:0000256" key="6">
    <source>
        <dbReference type="ARBA" id="ARBA00022833"/>
    </source>
</evidence>
<dbReference type="InterPro" id="IPR036388">
    <property type="entry name" value="WH-like_DNA-bd_sf"/>
</dbReference>
<dbReference type="Gene3D" id="2.30.30.380">
    <property type="entry name" value="Zn-finger domain of Sec23/24"/>
    <property type="match status" value="1"/>
</dbReference>
<keyword evidence="2 10" id="KW-0813">Transport</keyword>
<dbReference type="GO" id="GO:0043130">
    <property type="term" value="F:ubiquitin binding"/>
    <property type="evidence" value="ECO:0007669"/>
    <property type="project" value="UniProtKB-UniRule"/>
</dbReference>
<dbReference type="SMART" id="SM00547">
    <property type="entry name" value="ZnF_RBZ"/>
    <property type="match status" value="2"/>
</dbReference>
<evidence type="ECO:0000313" key="14">
    <source>
        <dbReference type="EMBL" id="KAG2194849.1"/>
    </source>
</evidence>
<dbReference type="Pfam" id="PF11605">
    <property type="entry name" value="Vps36_ESCRT-II"/>
    <property type="match status" value="1"/>
</dbReference>
<evidence type="ECO:0000256" key="7">
    <source>
        <dbReference type="ARBA" id="ARBA00022927"/>
    </source>
</evidence>
<sequence length="497" mass="54643">MEYFKSTILSSAKRPELVPDESLLIQQGNVGLYEGKHKLDQYQDGVCYLTSHRIIYVDNKNPLECSVELALSFIKNIENYGGFLRSSPKIIIDIEPAATVTAKTDSSSRNGSFQSINVGNLNINVWACPICFFSNKASAEMCELCGVRKQADTSSPSINAPNTNVVHDSSACSICTFINHPSLNQCEMCGADLPKEIIPTATTSSSSSNSTHNNSLPSTSKQIRLSFRKGGQPGFLGSLKSALKTKQWEKTSTPTIEPTTPTMRGVGISAIEGRIQKTTLEANETMTDAFQDLDRLMMKATEMVKLAESISNKVSKDPTNEDNELSTLRTHLLNLGIASPVTKGSAGSIYHQELSRELADFLAKFFQKEDDMKSLTDVYCLFNRARGIALVSPEDLYKASQQFEQLKLPFRLRKFPSGLLVIQSIDMNDNRAASRVLRHVKEQGGGLTALQLAEIEKLALAVAIEQLDVTEKMGLICRDDGPTGLAFYENLFLVSIQ</sequence>
<evidence type="ECO:0000256" key="1">
    <source>
        <dbReference type="ARBA" id="ARBA00009697"/>
    </source>
</evidence>
<dbReference type="Gene3D" id="6.10.140.260">
    <property type="match status" value="1"/>
</dbReference>
<dbReference type="PANTHER" id="PTHR13128:SF12">
    <property type="entry name" value="VACUOLAR PROTEIN-SORTING-ASSOCIATED PROTEIN 36"/>
    <property type="match status" value="1"/>
</dbReference>
<evidence type="ECO:0000259" key="13">
    <source>
        <dbReference type="PROSITE" id="PS51495"/>
    </source>
</evidence>
<keyword evidence="7 10" id="KW-0653">Protein transport</keyword>
<feature type="domain" description="RanBP2-type" evidence="12">
    <location>
        <begin position="122"/>
        <end position="151"/>
    </location>
</feature>
<dbReference type="PROSITE" id="PS01358">
    <property type="entry name" value="ZF_RANBP2_1"/>
    <property type="match status" value="1"/>
</dbReference>
<feature type="domain" description="GLUE N-terminal" evidence="13">
    <location>
        <begin position="7"/>
        <end position="255"/>
    </location>
</feature>
<dbReference type="Pfam" id="PF04157">
    <property type="entry name" value="EAP30"/>
    <property type="match status" value="1"/>
</dbReference>
<dbReference type="SUPFAM" id="SSF46785">
    <property type="entry name" value="Winged helix' DNA-binding domain"/>
    <property type="match status" value="2"/>
</dbReference>
<dbReference type="Gene3D" id="2.30.29.30">
    <property type="entry name" value="Pleckstrin-homology domain (PH domain)/Phosphotyrosine-binding domain (PTB)"/>
    <property type="match status" value="1"/>
</dbReference>
<accession>A0A8H7QLH0</accession>
<dbReference type="InterPro" id="IPR036443">
    <property type="entry name" value="Znf_RanBP2_sf"/>
</dbReference>
<name>A0A8H7QLH0_9FUNG</name>
<comment type="subunit">
    <text evidence="10">Component of the endosomal sorting complex required for transport II (ESCRT-II).</text>
</comment>
<dbReference type="Proteomes" id="UP000650833">
    <property type="component" value="Unassembled WGS sequence"/>
</dbReference>
<dbReference type="InterPro" id="IPR001876">
    <property type="entry name" value="Znf_RanBP2"/>
</dbReference>
<evidence type="ECO:0000256" key="4">
    <source>
        <dbReference type="ARBA" id="ARBA00022753"/>
    </source>
</evidence>
<feature type="region of interest" description="Disordered" evidence="11">
    <location>
        <begin position="200"/>
        <end position="220"/>
    </location>
</feature>
<gene>
    <name evidence="14" type="ORF">INT46_011470</name>
</gene>
<comment type="subcellular location">
    <subcellularLocation>
        <location evidence="10">Cytoplasm</location>
    </subcellularLocation>
    <subcellularLocation>
        <location evidence="10">Endosome</location>
    </subcellularLocation>
</comment>
<dbReference type="GO" id="GO:0008270">
    <property type="term" value="F:zinc ion binding"/>
    <property type="evidence" value="ECO:0007669"/>
    <property type="project" value="UniProtKB-KW"/>
</dbReference>
<dbReference type="InterPro" id="IPR040608">
    <property type="entry name" value="Snf8/Vps36"/>
</dbReference>
<dbReference type="InterPro" id="IPR036390">
    <property type="entry name" value="WH_DNA-bd_sf"/>
</dbReference>
<dbReference type="Gene3D" id="1.10.10.10">
    <property type="entry name" value="Winged helix-like DNA-binding domain superfamily/Winged helix DNA-binding domain"/>
    <property type="match status" value="2"/>
</dbReference>
<dbReference type="EMBL" id="JAEPRC010000561">
    <property type="protein sequence ID" value="KAG2194849.1"/>
    <property type="molecule type" value="Genomic_DNA"/>
</dbReference>
<keyword evidence="4 10" id="KW-0967">Endosome</keyword>
<evidence type="ECO:0000256" key="9">
    <source>
        <dbReference type="PROSITE-ProRule" id="PRU00322"/>
    </source>
</evidence>
<proteinExistence type="inferred from homology"/>
<dbReference type="OrthoDB" id="271448at2759"/>
<evidence type="ECO:0000313" key="15">
    <source>
        <dbReference type="Proteomes" id="UP000650833"/>
    </source>
</evidence>
<dbReference type="InterPro" id="IPR037855">
    <property type="entry name" value="Vps36"/>
</dbReference>
<keyword evidence="6" id="KW-0862">Zinc</keyword>
<dbReference type="PROSITE" id="PS50199">
    <property type="entry name" value="ZF_RANBP2_2"/>
    <property type="match status" value="1"/>
</dbReference>
<keyword evidence="3" id="KW-0479">Metal-binding</keyword>
<reference evidence="14" key="1">
    <citation type="submission" date="2020-12" db="EMBL/GenBank/DDBJ databases">
        <title>Metabolic potential, ecology and presence of endohyphal bacteria is reflected in genomic diversity of Mucoromycotina.</title>
        <authorList>
            <person name="Muszewska A."/>
            <person name="Okrasinska A."/>
            <person name="Steczkiewicz K."/>
            <person name="Drgas O."/>
            <person name="Orlowska M."/>
            <person name="Perlinska-Lenart U."/>
            <person name="Aleksandrzak-Piekarczyk T."/>
            <person name="Szatraj K."/>
            <person name="Zielenkiewicz U."/>
            <person name="Pilsyk S."/>
            <person name="Malc E."/>
            <person name="Mieczkowski P."/>
            <person name="Kruszewska J.S."/>
            <person name="Biernat P."/>
            <person name="Pawlowska J."/>
        </authorList>
    </citation>
    <scope>NUCLEOTIDE SEQUENCE</scope>
    <source>
        <strain evidence="14">CBS 226.32</strain>
    </source>
</reference>
<dbReference type="GO" id="GO:0031902">
    <property type="term" value="C:late endosome membrane"/>
    <property type="evidence" value="ECO:0007669"/>
    <property type="project" value="UniProtKB-UniRule"/>
</dbReference>
<dbReference type="GO" id="GO:0000814">
    <property type="term" value="C:ESCRT II complex"/>
    <property type="evidence" value="ECO:0007669"/>
    <property type="project" value="UniProtKB-UniRule"/>
</dbReference>
<evidence type="ECO:0000256" key="2">
    <source>
        <dbReference type="ARBA" id="ARBA00022448"/>
    </source>
</evidence>
<dbReference type="GO" id="GO:0043328">
    <property type="term" value="P:protein transport to vacuole involved in ubiquitin-dependent protein catabolic process via the multivesicular body sorting pathway"/>
    <property type="evidence" value="ECO:0007669"/>
    <property type="project" value="UniProtKB-UniRule"/>
</dbReference>
<comment type="similarity">
    <text evidence="1 10">Belongs to the VPS36 family.</text>
</comment>
<dbReference type="SUPFAM" id="SSF50729">
    <property type="entry name" value="PH domain-like"/>
    <property type="match status" value="2"/>
</dbReference>
<dbReference type="PROSITE" id="PS51495">
    <property type="entry name" value="GLUE"/>
    <property type="match status" value="1"/>
</dbReference>
<keyword evidence="10" id="KW-0963">Cytoplasm</keyword>
<keyword evidence="15" id="KW-1185">Reference proteome</keyword>
<evidence type="ECO:0000256" key="5">
    <source>
        <dbReference type="ARBA" id="ARBA00022771"/>
    </source>
</evidence>
<evidence type="ECO:0000259" key="12">
    <source>
        <dbReference type="PROSITE" id="PS50199"/>
    </source>
</evidence>
<evidence type="ECO:0000256" key="8">
    <source>
        <dbReference type="ARBA" id="ARBA00023054"/>
    </source>
</evidence>
<dbReference type="SUPFAM" id="SSF90209">
    <property type="entry name" value="Ran binding protein zinc finger-like"/>
    <property type="match status" value="1"/>
</dbReference>
<comment type="caution">
    <text evidence="14">The sequence shown here is derived from an EMBL/GenBank/DDBJ whole genome shotgun (WGS) entry which is preliminary data.</text>
</comment>
<evidence type="ECO:0000256" key="10">
    <source>
        <dbReference type="RuleBase" id="RU367095"/>
    </source>
</evidence>
<keyword evidence="8" id="KW-0175">Coiled coil</keyword>
<protein>
    <recommendedName>
        <fullName evidence="10">Vacuolar protein-sorting-associated protein 36</fullName>
    </recommendedName>
    <alternativeName>
        <fullName evidence="10">ESCRT-II complex subunit VPS36</fullName>
    </alternativeName>
</protein>
<dbReference type="InterPro" id="IPR011993">
    <property type="entry name" value="PH-like_dom_sf"/>
</dbReference>
<dbReference type="FunFam" id="1.10.10.10:FF:000165">
    <property type="entry name" value="Vacuolar protein sorting protein (Vps36)"/>
    <property type="match status" value="1"/>
</dbReference>